<dbReference type="EMBL" id="JPOX01000002">
    <property type="protein sequence ID" value="KFX52910.1"/>
    <property type="molecule type" value="Genomic_DNA"/>
</dbReference>
<reference evidence="1" key="1">
    <citation type="journal article" date="2014" name="PLoS Genet.">
        <title>Signature Gene Expression Reveals Novel Clues to the Molecular Mechanisms of Dimorphic Transition in Penicillium marneffei.</title>
        <authorList>
            <person name="Yang E."/>
            <person name="Wang G."/>
            <person name="Cai J."/>
            <person name="Woo P.C."/>
            <person name="Lau S.K."/>
            <person name="Yuen K.-Y."/>
            <person name="Chow W.-N."/>
            <person name="Lin X."/>
        </authorList>
    </citation>
    <scope>NUCLEOTIDE SEQUENCE [LARGE SCALE GENOMIC DNA]</scope>
    <source>
        <strain evidence="1">PM1</strain>
    </source>
</reference>
<evidence type="ECO:0008006" key="2">
    <source>
        <dbReference type="Google" id="ProtNLM"/>
    </source>
</evidence>
<comment type="caution">
    <text evidence="1">The sequence shown here is derived from an EMBL/GenBank/DDBJ whole genome shotgun (WGS) entry which is preliminary data.</text>
</comment>
<accession>A0A093VSB8</accession>
<organism evidence="1">
    <name type="scientific">Talaromyces marneffei PM1</name>
    <dbReference type="NCBI Taxonomy" id="1077442"/>
    <lineage>
        <taxon>Eukaryota</taxon>
        <taxon>Fungi</taxon>
        <taxon>Dikarya</taxon>
        <taxon>Ascomycota</taxon>
        <taxon>Pezizomycotina</taxon>
        <taxon>Eurotiomycetes</taxon>
        <taxon>Eurotiomycetidae</taxon>
        <taxon>Eurotiales</taxon>
        <taxon>Trichocomaceae</taxon>
        <taxon>Talaromyces</taxon>
        <taxon>Talaromyces sect. Talaromyces</taxon>
    </lineage>
</organism>
<protein>
    <recommendedName>
        <fullName evidence="2">F-box domain-containing protein</fullName>
    </recommendedName>
</protein>
<sequence>MAALWNLPTEIVIQMMKHSANLSCLWSLINVSSRFKLILMTHAWDIIENVITKTTPSCIRALMRIVIATRTSPDLFIGVSDVAAYLLKRKVITRDTDKVSDRLMLQNKSPQVLHDFVKLAHTIHGVAHACLDLYMERVLRAKPP</sequence>
<gene>
    <name evidence="1" type="ORF">GQ26_0022980</name>
</gene>
<name>A0A093VSB8_TALMA</name>
<evidence type="ECO:0000313" key="1">
    <source>
        <dbReference type="EMBL" id="KFX52909.1"/>
    </source>
</evidence>
<dbReference type="eggNOG" id="ENOG502SX86">
    <property type="taxonomic scope" value="Eukaryota"/>
</dbReference>
<dbReference type="EMBL" id="JPOX01000002">
    <property type="protein sequence ID" value="KFX52909.1"/>
    <property type="molecule type" value="Genomic_DNA"/>
</dbReference>
<dbReference type="AlphaFoldDB" id="A0A093VSB8"/>
<dbReference type="HOGENOM" id="CLU_129432_0_0_1"/>
<proteinExistence type="predicted"/>